<reference evidence="3 4" key="1">
    <citation type="submission" date="2014-08" db="EMBL/GenBank/DDBJ databases">
        <title>Genomic and Phenotypic Diversity of Colwellia psychrerythraea strains from Disparate Marine Basins.</title>
        <authorList>
            <person name="Techtmann S.M."/>
            <person name="Stelling S.C."/>
            <person name="Utturkar S.M."/>
            <person name="Alshibli N."/>
            <person name="Harris A."/>
            <person name="Brown S.D."/>
            <person name="Hazen T.C."/>
        </authorList>
    </citation>
    <scope>NUCLEOTIDE SEQUENCE [LARGE SCALE GENOMIC DNA]</scope>
    <source>
        <strain evidence="3 4">GAB14E</strain>
    </source>
</reference>
<feature type="transmembrane region" description="Helical" evidence="1">
    <location>
        <begin position="26"/>
        <end position="45"/>
    </location>
</feature>
<gene>
    <name evidence="3" type="ORF">GAB14E_3338</name>
</gene>
<keyword evidence="1" id="KW-1133">Transmembrane helix</keyword>
<protein>
    <submittedName>
        <fullName evidence="3">TadE family protein</fullName>
    </submittedName>
</protein>
<evidence type="ECO:0000313" key="3">
    <source>
        <dbReference type="EMBL" id="KGJ91186.1"/>
    </source>
</evidence>
<dbReference type="InterPro" id="IPR012495">
    <property type="entry name" value="TadE-like_dom"/>
</dbReference>
<sequence length="163" mass="18161">MVNVNMGSWQHGQHKRTKHYKQRGSMVLEVAFLLPIFLFIVFSALELARGLILYASLNHVVSEAARQVKLSAASGANYQGKLLQAIKANPASLLDSSKLMVEQAKFYSSPEELANQEANNSVVDKNGLLAKYSVSYQVTLLSPWLQDLFPFSADILVKHEPER</sequence>
<accession>A0A099KL88</accession>
<evidence type="ECO:0000313" key="4">
    <source>
        <dbReference type="Proteomes" id="UP000029868"/>
    </source>
</evidence>
<evidence type="ECO:0000256" key="1">
    <source>
        <dbReference type="SAM" id="Phobius"/>
    </source>
</evidence>
<proteinExistence type="predicted"/>
<keyword evidence="1" id="KW-0472">Membrane</keyword>
<feature type="domain" description="TadE-like" evidence="2">
    <location>
        <begin position="24"/>
        <end position="66"/>
    </location>
</feature>
<dbReference type="OrthoDB" id="6400752at2"/>
<keyword evidence="1" id="KW-0812">Transmembrane</keyword>
<organism evidence="3 4">
    <name type="scientific">Colwellia psychrerythraea</name>
    <name type="common">Vibrio psychroerythus</name>
    <dbReference type="NCBI Taxonomy" id="28229"/>
    <lineage>
        <taxon>Bacteria</taxon>
        <taxon>Pseudomonadati</taxon>
        <taxon>Pseudomonadota</taxon>
        <taxon>Gammaproteobacteria</taxon>
        <taxon>Alteromonadales</taxon>
        <taxon>Colwelliaceae</taxon>
        <taxon>Colwellia</taxon>
    </lineage>
</organism>
<dbReference type="PATRIC" id="fig|28229.3.peg.3059"/>
<name>A0A099KL88_COLPS</name>
<evidence type="ECO:0000259" key="2">
    <source>
        <dbReference type="Pfam" id="PF07811"/>
    </source>
</evidence>
<dbReference type="Pfam" id="PF07811">
    <property type="entry name" value="TadE"/>
    <property type="match status" value="1"/>
</dbReference>
<dbReference type="Proteomes" id="UP000029868">
    <property type="component" value="Unassembled WGS sequence"/>
</dbReference>
<dbReference type="AlphaFoldDB" id="A0A099KL88"/>
<comment type="caution">
    <text evidence="3">The sequence shown here is derived from an EMBL/GenBank/DDBJ whole genome shotgun (WGS) entry which is preliminary data.</text>
</comment>
<dbReference type="EMBL" id="JQEC01000042">
    <property type="protein sequence ID" value="KGJ91186.1"/>
    <property type="molecule type" value="Genomic_DNA"/>
</dbReference>